<gene>
    <name evidence="2" type="ORF">LY89DRAFT_732697</name>
</gene>
<accession>A0A194XE19</accession>
<dbReference type="KEGG" id="psco:LY89DRAFT_732697"/>
<organism evidence="2 3">
    <name type="scientific">Mollisia scopiformis</name>
    <name type="common">Conifer needle endophyte fungus</name>
    <name type="synonym">Phialocephala scopiformis</name>
    <dbReference type="NCBI Taxonomy" id="149040"/>
    <lineage>
        <taxon>Eukaryota</taxon>
        <taxon>Fungi</taxon>
        <taxon>Dikarya</taxon>
        <taxon>Ascomycota</taxon>
        <taxon>Pezizomycotina</taxon>
        <taxon>Leotiomycetes</taxon>
        <taxon>Helotiales</taxon>
        <taxon>Mollisiaceae</taxon>
        <taxon>Mollisia</taxon>
    </lineage>
</organism>
<dbReference type="AlphaFoldDB" id="A0A194XE19"/>
<reference evidence="2 3" key="1">
    <citation type="submission" date="2015-10" db="EMBL/GenBank/DDBJ databases">
        <title>Full genome of DAOMC 229536 Phialocephala scopiformis, a fungal endophyte of spruce producing the potent anti-insectan compound rugulosin.</title>
        <authorList>
            <consortium name="DOE Joint Genome Institute"/>
            <person name="Walker A.K."/>
            <person name="Frasz S.L."/>
            <person name="Seifert K.A."/>
            <person name="Miller J.D."/>
            <person name="Mondo S.J."/>
            <person name="Labutti K."/>
            <person name="Lipzen A."/>
            <person name="Dockter R."/>
            <person name="Kennedy M."/>
            <person name="Grigoriev I.V."/>
            <person name="Spatafora J.W."/>
        </authorList>
    </citation>
    <scope>NUCLEOTIDE SEQUENCE [LARGE SCALE GENOMIC DNA]</scope>
    <source>
        <strain evidence="2 3">CBS 120377</strain>
    </source>
</reference>
<feature type="region of interest" description="Disordered" evidence="1">
    <location>
        <begin position="165"/>
        <end position="185"/>
    </location>
</feature>
<dbReference type="EMBL" id="KQ947413">
    <property type="protein sequence ID" value="KUJ17997.1"/>
    <property type="molecule type" value="Genomic_DNA"/>
</dbReference>
<evidence type="ECO:0000256" key="1">
    <source>
        <dbReference type="SAM" id="MobiDB-lite"/>
    </source>
</evidence>
<evidence type="ECO:0000313" key="3">
    <source>
        <dbReference type="Proteomes" id="UP000070700"/>
    </source>
</evidence>
<protein>
    <submittedName>
        <fullName evidence="2">Uncharacterized protein</fullName>
    </submittedName>
</protein>
<feature type="region of interest" description="Disordered" evidence="1">
    <location>
        <begin position="41"/>
        <end position="78"/>
    </location>
</feature>
<proteinExistence type="predicted"/>
<name>A0A194XE19_MOLSC</name>
<sequence>MANMQRPVRQRGELFRQRGIFLPSISTTAPIKRHQHISQQLEYSQDERQQNEAQQVAQETRRRSNHTSNELTMSVPESRASSLEQYQEFFNNRLLRQCLDPRYFVPGPFLRELDDNDPYECTGEALYKKLFKETRYKVSYFEKGGRRPAQVTEFWDGVRESLQDGDSEQYQDWPPEDEELVPTEQARKHKYKVTAKGPTRWKPNVREDWKKNAEYMKYVRGYLMEKKRSGILGLDARTTLGPML</sequence>
<keyword evidence="3" id="KW-1185">Reference proteome</keyword>
<dbReference type="RefSeq" id="XP_018072352.1">
    <property type="nucleotide sequence ID" value="XM_018219719.1"/>
</dbReference>
<dbReference type="GeneID" id="28829445"/>
<feature type="compositionally biased region" description="Acidic residues" evidence="1">
    <location>
        <begin position="165"/>
        <end position="181"/>
    </location>
</feature>
<dbReference type="InParanoid" id="A0A194XE19"/>
<evidence type="ECO:0000313" key="2">
    <source>
        <dbReference type="EMBL" id="KUJ17997.1"/>
    </source>
</evidence>
<dbReference type="Proteomes" id="UP000070700">
    <property type="component" value="Unassembled WGS sequence"/>
</dbReference>